<dbReference type="Proteomes" id="UP000540929">
    <property type="component" value="Unassembled WGS sequence"/>
</dbReference>
<dbReference type="SUPFAM" id="SSF46689">
    <property type="entry name" value="Homeodomain-like"/>
    <property type="match status" value="1"/>
</dbReference>
<accession>A0A7Y9WNK5</accession>
<gene>
    <name evidence="1" type="ORF">GGD40_003688</name>
</gene>
<dbReference type="EMBL" id="JACCAS010000001">
    <property type="protein sequence ID" value="NYH24209.1"/>
    <property type="molecule type" value="Genomic_DNA"/>
</dbReference>
<reference evidence="1 2" key="1">
    <citation type="submission" date="2020-07" db="EMBL/GenBank/DDBJ databases">
        <title>Exploring microbial biodiversity for novel pathways involved in the catabolism of aromatic compounds derived from lignin.</title>
        <authorList>
            <person name="Elkins J."/>
        </authorList>
    </citation>
    <scope>NUCLEOTIDE SEQUENCE [LARGE SCALE GENOMIC DNA]</scope>
    <source>
        <strain evidence="1 2">H2C3C</strain>
    </source>
</reference>
<dbReference type="InterPro" id="IPR009057">
    <property type="entry name" value="Homeodomain-like_sf"/>
</dbReference>
<organism evidence="1 2">
    <name type="scientific">Paraburkholderia bryophila</name>
    <dbReference type="NCBI Taxonomy" id="420952"/>
    <lineage>
        <taxon>Bacteria</taxon>
        <taxon>Pseudomonadati</taxon>
        <taxon>Pseudomonadota</taxon>
        <taxon>Betaproteobacteria</taxon>
        <taxon>Burkholderiales</taxon>
        <taxon>Burkholderiaceae</taxon>
        <taxon>Paraburkholderia</taxon>
    </lineage>
</organism>
<dbReference type="AlphaFoldDB" id="A0A7Y9WNK5"/>
<proteinExistence type="predicted"/>
<sequence>MQENVTARDKLPSVVRRMTAGKMLAKGASVAKVAEKMQMGVATVRRYKEIIDEGGLDALREMSIGGRPSALDETALKWIEKALLGSAQIHGFPTDAWTNGRVRELVASRYGVTYSRVYTWQIVTNMGLGHRLSKSTR</sequence>
<dbReference type="RefSeq" id="WP_373565297.1">
    <property type="nucleotide sequence ID" value="NZ_JACCAS010000001.1"/>
</dbReference>
<keyword evidence="2" id="KW-1185">Reference proteome</keyword>
<name>A0A7Y9WNK5_9BURK</name>
<evidence type="ECO:0000313" key="1">
    <source>
        <dbReference type="EMBL" id="NYH24209.1"/>
    </source>
</evidence>
<dbReference type="Pfam" id="PF13551">
    <property type="entry name" value="HTH_29"/>
    <property type="match status" value="1"/>
</dbReference>
<comment type="caution">
    <text evidence="1">The sequence shown here is derived from an EMBL/GenBank/DDBJ whole genome shotgun (WGS) entry which is preliminary data.</text>
</comment>
<evidence type="ECO:0000313" key="2">
    <source>
        <dbReference type="Proteomes" id="UP000540929"/>
    </source>
</evidence>
<protein>
    <submittedName>
        <fullName evidence="1">Transposase</fullName>
    </submittedName>
</protein>